<evidence type="ECO:0000256" key="1">
    <source>
        <dbReference type="ARBA" id="ARBA00001554"/>
    </source>
</evidence>
<dbReference type="RefSeq" id="WP_120685173.1">
    <property type="nucleotide sequence ID" value="NZ_RBAL01000038.1"/>
</dbReference>
<dbReference type="OrthoDB" id="15077at2"/>
<evidence type="ECO:0000256" key="2">
    <source>
        <dbReference type="ARBA" id="ARBA00006472"/>
    </source>
</evidence>
<dbReference type="CDD" id="cd00488">
    <property type="entry name" value="PCD_DCoH"/>
    <property type="match status" value="1"/>
</dbReference>
<dbReference type="AlphaFoldDB" id="A0A3A9YD25"/>
<proteinExistence type="inferred from homology"/>
<dbReference type="SUPFAM" id="SSF55248">
    <property type="entry name" value="PCD-like"/>
    <property type="match status" value="1"/>
</dbReference>
<sequence length="101" mass="10625">MAPKPLTESEIAEALGGLPGWTVEENRLIRSYGLPGHLAAVALLVHVATVQEELGHHADLALTYDRLGVAVTTHSAGGRLTALDFTLARRIEELAPAHGAA</sequence>
<evidence type="ECO:0000313" key="7">
    <source>
        <dbReference type="Proteomes" id="UP000272474"/>
    </source>
</evidence>
<dbReference type="GO" id="GO:0008124">
    <property type="term" value="F:4-alpha-hydroxytetrahydrobiopterin dehydratase activity"/>
    <property type="evidence" value="ECO:0007669"/>
    <property type="project" value="UniProtKB-EC"/>
</dbReference>
<dbReference type="NCBIfam" id="NF002017">
    <property type="entry name" value="PRK00823.1-2"/>
    <property type="match status" value="1"/>
</dbReference>
<dbReference type="PANTHER" id="PTHR12599">
    <property type="entry name" value="PTERIN-4-ALPHA-CARBINOLAMINE DEHYDRATASE"/>
    <property type="match status" value="1"/>
</dbReference>
<keyword evidence="5 6" id="KW-0456">Lyase</keyword>
<keyword evidence="7" id="KW-1185">Reference proteome</keyword>
<dbReference type="InterPro" id="IPR001533">
    <property type="entry name" value="Pterin_deHydtase"/>
</dbReference>
<dbReference type="GO" id="GO:0006729">
    <property type="term" value="P:tetrahydrobiopterin biosynthetic process"/>
    <property type="evidence" value="ECO:0007669"/>
    <property type="project" value="InterPro"/>
</dbReference>
<evidence type="ECO:0000256" key="4">
    <source>
        <dbReference type="ARBA" id="ARBA00021735"/>
    </source>
</evidence>
<dbReference type="PANTHER" id="PTHR12599:SF0">
    <property type="entry name" value="PTERIN-4-ALPHA-CARBINOLAMINE DEHYDRATASE"/>
    <property type="match status" value="1"/>
</dbReference>
<dbReference type="EC" id="4.2.1.96" evidence="3"/>
<comment type="catalytic activity">
    <reaction evidence="1">
        <text>(4aS,6R)-4a-hydroxy-L-erythro-5,6,7,8-tetrahydrobiopterin = (6R)-L-erythro-6,7-dihydrobiopterin + H2O</text>
        <dbReference type="Rhea" id="RHEA:11920"/>
        <dbReference type="ChEBI" id="CHEBI:15377"/>
        <dbReference type="ChEBI" id="CHEBI:15642"/>
        <dbReference type="ChEBI" id="CHEBI:43120"/>
        <dbReference type="EC" id="4.2.1.96"/>
    </reaction>
</comment>
<gene>
    <name evidence="6" type="ORF">D7294_31100</name>
</gene>
<evidence type="ECO:0000313" key="6">
    <source>
        <dbReference type="EMBL" id="RKN35112.1"/>
    </source>
</evidence>
<evidence type="ECO:0000256" key="5">
    <source>
        <dbReference type="ARBA" id="ARBA00023239"/>
    </source>
</evidence>
<comment type="caution">
    <text evidence="6">The sequence shown here is derived from an EMBL/GenBank/DDBJ whole genome shotgun (WGS) entry which is preliminary data.</text>
</comment>
<dbReference type="InterPro" id="IPR036428">
    <property type="entry name" value="PCD_sf"/>
</dbReference>
<accession>A0A3A9YD25</accession>
<organism evidence="6 7">
    <name type="scientific">Streptomyces hoynatensis</name>
    <dbReference type="NCBI Taxonomy" id="1141874"/>
    <lineage>
        <taxon>Bacteria</taxon>
        <taxon>Bacillati</taxon>
        <taxon>Actinomycetota</taxon>
        <taxon>Actinomycetes</taxon>
        <taxon>Kitasatosporales</taxon>
        <taxon>Streptomycetaceae</taxon>
        <taxon>Streptomyces</taxon>
    </lineage>
</organism>
<dbReference type="Pfam" id="PF01329">
    <property type="entry name" value="Pterin_4a"/>
    <property type="match status" value="1"/>
</dbReference>
<evidence type="ECO:0000256" key="3">
    <source>
        <dbReference type="ARBA" id="ARBA00013252"/>
    </source>
</evidence>
<name>A0A3A9YD25_9ACTN</name>
<dbReference type="Proteomes" id="UP000272474">
    <property type="component" value="Unassembled WGS sequence"/>
</dbReference>
<comment type="similarity">
    <text evidence="2">Belongs to the pterin-4-alpha-carbinolamine dehydratase family.</text>
</comment>
<dbReference type="Gene3D" id="3.30.1360.20">
    <property type="entry name" value="Transcriptional coactivator/pterin dehydratase"/>
    <property type="match status" value="1"/>
</dbReference>
<dbReference type="EMBL" id="RBAL01000038">
    <property type="protein sequence ID" value="RKN35112.1"/>
    <property type="molecule type" value="Genomic_DNA"/>
</dbReference>
<reference evidence="6 7" key="1">
    <citation type="journal article" date="2014" name="Int. J. Syst. Evol. Microbiol.">
        <title>Streptomyces hoynatensis sp. nov., isolated from deep marine sediment.</title>
        <authorList>
            <person name="Veyisoglu A."/>
            <person name="Sahin N."/>
        </authorList>
    </citation>
    <scope>NUCLEOTIDE SEQUENCE [LARGE SCALE GENOMIC DNA]</scope>
    <source>
        <strain evidence="6 7">KCTC 29097</strain>
    </source>
</reference>
<protein>
    <recommendedName>
        <fullName evidence="4">Putative pterin-4-alpha-carbinolamine dehydratase</fullName>
        <ecNumber evidence="3">4.2.1.96</ecNumber>
    </recommendedName>
</protein>